<evidence type="ECO:0000313" key="10">
    <source>
        <dbReference type="Proteomes" id="UP000788993"/>
    </source>
</evidence>
<sequence length="544" mass="59379">MSREDYNHAISTNKSDTNLETISITGQDSHSDLFKVDDVHLKRSLKDRHIGMIALVSVFGTGLFLSSGGTLAKTGPVGIILAYAIIGVVVGLNQMAFAETASLAPLTGSTIRHAEIFIDEAVGFALGYLSLWQAILPGGLVSAALVIQYWSSLNPAVWISVLLVPIALTNIFSIRVYGEVEFVFALLKIGLILILVFAGLILDLGGVKGQERLGFHYWKDPGPFAEFITTGNTGKFVGFWAALSSVVYAYGGVQGIAMLAGETQNPRTNIPRAAKRILYRVVGLYMVAVFILSLIVPYNDKRIAVSDGTAAHSPYVIAFERAGIKVLPHVVNALTLCSAWSEANSGVTHTARVLFSLASKKQAPSIFLKTNDRFKVPFVGVALGLVFLALAYMSVDSTAATVFSWFQNITSSNLLLNWILISINHIRMNRALKAQGFQRSDLPYQNRIAPAGAWISLIASIILLITGGFTTFIHGHWKVSTLVSAYCSPVLFTVLYLAWKLVKKSPQIPIEEIIIPVLLEDYRTRPEDPVEKPKGWKILTLLWS</sequence>
<evidence type="ECO:0000256" key="5">
    <source>
        <dbReference type="ARBA" id="ARBA00022989"/>
    </source>
</evidence>
<feature type="transmembrane region" description="Helical" evidence="7">
    <location>
        <begin position="479"/>
        <end position="499"/>
    </location>
</feature>
<feature type="transmembrane region" description="Helical" evidence="7">
    <location>
        <begin position="49"/>
        <end position="65"/>
    </location>
</feature>
<dbReference type="Pfam" id="PF00324">
    <property type="entry name" value="AA_permease"/>
    <property type="match status" value="1"/>
</dbReference>
<feature type="transmembrane region" description="Helical" evidence="7">
    <location>
        <begin position="405"/>
        <end position="427"/>
    </location>
</feature>
<feature type="transmembrane region" description="Helical" evidence="7">
    <location>
        <begin position="236"/>
        <end position="257"/>
    </location>
</feature>
<keyword evidence="4 7" id="KW-0812">Transmembrane</keyword>
<evidence type="ECO:0000313" key="9">
    <source>
        <dbReference type="EMBL" id="KAH3662642.1"/>
    </source>
</evidence>
<dbReference type="PANTHER" id="PTHR43341:SF18">
    <property type="entry name" value="AMINO ACID PERMEASE_ SLC12A DOMAIN-CONTAINING PROTEIN"/>
    <property type="match status" value="1"/>
</dbReference>
<keyword evidence="5 7" id="KW-1133">Transmembrane helix</keyword>
<comment type="subcellular location">
    <subcellularLocation>
        <location evidence="1">Membrane</location>
        <topology evidence="1">Multi-pass membrane protein</topology>
    </subcellularLocation>
</comment>
<dbReference type="GO" id="GO:0016020">
    <property type="term" value="C:membrane"/>
    <property type="evidence" value="ECO:0007669"/>
    <property type="project" value="UniProtKB-SubCell"/>
</dbReference>
<gene>
    <name evidence="9" type="ORF">OGATHE_004217</name>
</gene>
<dbReference type="GO" id="GO:0015171">
    <property type="term" value="F:amino acid transmembrane transporter activity"/>
    <property type="evidence" value="ECO:0007669"/>
    <property type="project" value="TreeGrafter"/>
</dbReference>
<evidence type="ECO:0000256" key="4">
    <source>
        <dbReference type="ARBA" id="ARBA00022692"/>
    </source>
</evidence>
<feature type="transmembrane region" description="Helical" evidence="7">
    <location>
        <begin position="376"/>
        <end position="393"/>
    </location>
</feature>
<feature type="transmembrane region" description="Helical" evidence="7">
    <location>
        <begin position="131"/>
        <end position="150"/>
    </location>
</feature>
<feature type="transmembrane region" description="Helical" evidence="7">
    <location>
        <begin position="277"/>
        <end position="296"/>
    </location>
</feature>
<dbReference type="InterPro" id="IPR004841">
    <property type="entry name" value="AA-permease/SLC12A_dom"/>
</dbReference>
<reference evidence="9" key="1">
    <citation type="journal article" date="2021" name="Open Biol.">
        <title>Shared evolutionary footprints suggest mitochondrial oxidative damage underlies multiple complex I losses in fungi.</title>
        <authorList>
            <person name="Schikora-Tamarit M.A."/>
            <person name="Marcet-Houben M."/>
            <person name="Nosek J."/>
            <person name="Gabaldon T."/>
        </authorList>
    </citation>
    <scope>NUCLEOTIDE SEQUENCE</scope>
    <source>
        <strain evidence="9">NCAIM Y.01608</strain>
    </source>
</reference>
<protein>
    <recommendedName>
        <fullName evidence="8">Amino acid permease/ SLC12A domain-containing protein</fullName>
    </recommendedName>
</protein>
<reference evidence="9" key="2">
    <citation type="submission" date="2021-01" db="EMBL/GenBank/DDBJ databases">
        <authorList>
            <person name="Schikora-Tamarit M.A."/>
        </authorList>
    </citation>
    <scope>NUCLEOTIDE SEQUENCE</scope>
    <source>
        <strain evidence="9">NCAIM Y.01608</strain>
    </source>
</reference>
<feature type="domain" description="Amino acid permease/ SLC12A" evidence="8">
    <location>
        <begin position="49"/>
        <end position="505"/>
    </location>
</feature>
<dbReference type="AlphaFoldDB" id="A0A9P8NZW4"/>
<proteinExistence type="inferred from homology"/>
<keyword evidence="10" id="KW-1185">Reference proteome</keyword>
<keyword evidence="6 7" id="KW-0472">Membrane</keyword>
<name>A0A9P8NZW4_9ASCO</name>
<dbReference type="FunFam" id="1.20.1740.10:FF:000001">
    <property type="entry name" value="Amino acid permease"/>
    <property type="match status" value="1"/>
</dbReference>
<dbReference type="EMBL" id="JAEUBD010001266">
    <property type="protein sequence ID" value="KAH3662642.1"/>
    <property type="molecule type" value="Genomic_DNA"/>
</dbReference>
<feature type="transmembrane region" description="Helical" evidence="7">
    <location>
        <begin position="448"/>
        <end position="473"/>
    </location>
</feature>
<feature type="transmembrane region" description="Helical" evidence="7">
    <location>
        <begin position="157"/>
        <end position="176"/>
    </location>
</feature>
<dbReference type="InterPro" id="IPR050524">
    <property type="entry name" value="APC_YAT"/>
</dbReference>
<feature type="transmembrane region" description="Helical" evidence="7">
    <location>
        <begin position="77"/>
        <end position="97"/>
    </location>
</feature>
<dbReference type="PANTHER" id="PTHR43341">
    <property type="entry name" value="AMINO ACID PERMEASE"/>
    <property type="match status" value="1"/>
</dbReference>
<organism evidence="9 10">
    <name type="scientific">Ogataea polymorpha</name>
    <dbReference type="NCBI Taxonomy" id="460523"/>
    <lineage>
        <taxon>Eukaryota</taxon>
        <taxon>Fungi</taxon>
        <taxon>Dikarya</taxon>
        <taxon>Ascomycota</taxon>
        <taxon>Saccharomycotina</taxon>
        <taxon>Pichiomycetes</taxon>
        <taxon>Pichiales</taxon>
        <taxon>Pichiaceae</taxon>
        <taxon>Ogataea</taxon>
    </lineage>
</organism>
<keyword evidence="3" id="KW-0813">Transport</keyword>
<comment type="similarity">
    <text evidence="2">Belongs to the amino acid-polyamine-organocation (APC) superfamily. YAT (TC 2.A.3.10) family.</text>
</comment>
<evidence type="ECO:0000256" key="3">
    <source>
        <dbReference type="ARBA" id="ARBA00022448"/>
    </source>
</evidence>
<accession>A0A9P8NZW4</accession>
<dbReference type="Gene3D" id="1.20.1740.10">
    <property type="entry name" value="Amino acid/polyamine transporter I"/>
    <property type="match status" value="1"/>
</dbReference>
<dbReference type="PIRSF" id="PIRSF006060">
    <property type="entry name" value="AA_transporter"/>
    <property type="match status" value="1"/>
</dbReference>
<evidence type="ECO:0000256" key="2">
    <source>
        <dbReference type="ARBA" id="ARBA00006983"/>
    </source>
</evidence>
<evidence type="ECO:0000256" key="1">
    <source>
        <dbReference type="ARBA" id="ARBA00004141"/>
    </source>
</evidence>
<feature type="transmembrane region" description="Helical" evidence="7">
    <location>
        <begin position="182"/>
        <end position="202"/>
    </location>
</feature>
<comment type="caution">
    <text evidence="9">The sequence shown here is derived from an EMBL/GenBank/DDBJ whole genome shotgun (WGS) entry which is preliminary data.</text>
</comment>
<evidence type="ECO:0000256" key="7">
    <source>
        <dbReference type="SAM" id="Phobius"/>
    </source>
</evidence>
<dbReference type="Proteomes" id="UP000788993">
    <property type="component" value="Unassembled WGS sequence"/>
</dbReference>
<evidence type="ECO:0000259" key="8">
    <source>
        <dbReference type="Pfam" id="PF00324"/>
    </source>
</evidence>
<evidence type="ECO:0000256" key="6">
    <source>
        <dbReference type="ARBA" id="ARBA00023136"/>
    </source>
</evidence>